<dbReference type="InterPro" id="IPR027417">
    <property type="entry name" value="P-loop_NTPase"/>
</dbReference>
<dbReference type="PROSITE" id="PS50893">
    <property type="entry name" value="ABC_TRANSPORTER_2"/>
    <property type="match status" value="1"/>
</dbReference>
<organism evidence="5 6">
    <name type="scientific">Halorubrum lacusprofundi (strain ATCC 49239 / DSM 5036 / JCM 8891 / ACAM 34)</name>
    <dbReference type="NCBI Taxonomy" id="416348"/>
    <lineage>
        <taxon>Archaea</taxon>
        <taxon>Methanobacteriati</taxon>
        <taxon>Methanobacteriota</taxon>
        <taxon>Stenosarchaea group</taxon>
        <taxon>Halobacteria</taxon>
        <taxon>Halobacteriales</taxon>
        <taxon>Haloferacaceae</taxon>
        <taxon>Halorubrum</taxon>
    </lineage>
</organism>
<dbReference type="AlphaFoldDB" id="B9LW81"/>
<dbReference type="PROSITE" id="PS00211">
    <property type="entry name" value="ABC_TRANSPORTER_1"/>
    <property type="match status" value="1"/>
</dbReference>
<evidence type="ECO:0000259" key="4">
    <source>
        <dbReference type="PROSITE" id="PS50893"/>
    </source>
</evidence>
<dbReference type="Pfam" id="PF12399">
    <property type="entry name" value="BCA_ABC_TP_C"/>
    <property type="match status" value="1"/>
</dbReference>
<dbReference type="InterPro" id="IPR032823">
    <property type="entry name" value="BCA_ABC_TP_C"/>
</dbReference>
<dbReference type="HOGENOM" id="CLU_000604_1_2_2"/>
<dbReference type="SMART" id="SM00382">
    <property type="entry name" value="AAA"/>
    <property type="match status" value="1"/>
</dbReference>
<gene>
    <name evidence="5" type="ordered locus">Hlac_2916</name>
</gene>
<keyword evidence="6" id="KW-1185">Reference proteome</keyword>
<dbReference type="SUPFAM" id="SSF52540">
    <property type="entry name" value="P-loop containing nucleoside triphosphate hydrolases"/>
    <property type="match status" value="1"/>
</dbReference>
<dbReference type="PANTHER" id="PTHR45772">
    <property type="entry name" value="CONSERVED COMPONENT OF ABC TRANSPORTER FOR NATURAL AMINO ACIDS-RELATED"/>
    <property type="match status" value="1"/>
</dbReference>
<dbReference type="eggNOG" id="arCOG00925">
    <property type="taxonomic scope" value="Archaea"/>
</dbReference>
<dbReference type="InterPro" id="IPR003439">
    <property type="entry name" value="ABC_transporter-like_ATP-bd"/>
</dbReference>
<dbReference type="GeneID" id="7399147"/>
<evidence type="ECO:0000256" key="1">
    <source>
        <dbReference type="ARBA" id="ARBA00022448"/>
    </source>
</evidence>
<dbReference type="KEGG" id="hla:Hlac_2916"/>
<dbReference type="Proteomes" id="UP000000740">
    <property type="component" value="Chromosome 2"/>
</dbReference>
<keyword evidence="2" id="KW-0547">Nucleotide-binding</keyword>
<dbReference type="PANTHER" id="PTHR45772:SF9">
    <property type="entry name" value="CONSERVED COMPONENT OF ABC TRANSPORTER FOR NATURAL AMINO ACIDS"/>
    <property type="match status" value="1"/>
</dbReference>
<dbReference type="Gene3D" id="3.40.50.300">
    <property type="entry name" value="P-loop containing nucleotide triphosphate hydrolases"/>
    <property type="match status" value="1"/>
</dbReference>
<name>B9LW81_HALLT</name>
<dbReference type="GO" id="GO:0005886">
    <property type="term" value="C:plasma membrane"/>
    <property type="evidence" value="ECO:0007669"/>
    <property type="project" value="TreeGrafter"/>
</dbReference>
<dbReference type="GO" id="GO:0005524">
    <property type="term" value="F:ATP binding"/>
    <property type="evidence" value="ECO:0007669"/>
    <property type="project" value="UniProtKB-KW"/>
</dbReference>
<evidence type="ECO:0000313" key="5">
    <source>
        <dbReference type="EMBL" id="ACM58471.1"/>
    </source>
</evidence>
<dbReference type="CDD" id="cd03219">
    <property type="entry name" value="ABC_Mj1267_LivG_branched"/>
    <property type="match status" value="1"/>
</dbReference>
<dbReference type="Pfam" id="PF00005">
    <property type="entry name" value="ABC_tran"/>
    <property type="match status" value="1"/>
</dbReference>
<dbReference type="InterPro" id="IPR003593">
    <property type="entry name" value="AAA+_ATPase"/>
</dbReference>
<reference evidence="5 6" key="1">
    <citation type="journal article" date="2016" name="Stand. Genomic Sci.">
        <title>Complete genome sequence of the Antarctic Halorubrum lacusprofundi type strain ACAM 34.</title>
        <authorList>
            <person name="Anderson I.J."/>
            <person name="DasSarma P."/>
            <person name="Lucas S."/>
            <person name="Copeland A."/>
            <person name="Lapidus A."/>
            <person name="Del Rio T.G."/>
            <person name="Tice H."/>
            <person name="Dalin E."/>
            <person name="Bruce D.C."/>
            <person name="Goodwin L."/>
            <person name="Pitluck S."/>
            <person name="Sims D."/>
            <person name="Brettin T.S."/>
            <person name="Detter J.C."/>
            <person name="Han C.S."/>
            <person name="Larimer F."/>
            <person name="Hauser L."/>
            <person name="Land M."/>
            <person name="Ivanova N."/>
            <person name="Richardson P."/>
            <person name="Cavicchioli R."/>
            <person name="DasSarma S."/>
            <person name="Woese C.R."/>
            <person name="Kyrpides N.C."/>
        </authorList>
    </citation>
    <scope>NUCLEOTIDE SEQUENCE [LARGE SCALE GENOMIC DNA]</scope>
    <source>
        <strain evidence="6">ATCC 49239 / DSM 5036 / JCM 8891 / ACAM 34</strain>
    </source>
</reference>
<keyword evidence="3" id="KW-0067">ATP-binding</keyword>
<dbReference type="InterPro" id="IPR017871">
    <property type="entry name" value="ABC_transporter-like_CS"/>
</dbReference>
<protein>
    <submittedName>
        <fullName evidence="5">ABC transporter related</fullName>
    </submittedName>
</protein>
<proteinExistence type="predicted"/>
<evidence type="ECO:0000313" key="6">
    <source>
        <dbReference type="Proteomes" id="UP000000740"/>
    </source>
</evidence>
<evidence type="ECO:0000256" key="3">
    <source>
        <dbReference type="ARBA" id="ARBA00022840"/>
    </source>
</evidence>
<dbReference type="RefSeq" id="WP_015911459.1">
    <property type="nucleotide sequence ID" value="NC_012028.1"/>
</dbReference>
<sequence length="236" mass="25420">MTPVLSVDNVKKRFGGIVAVDGLNLEVEPGEIVGLIGPNGAGKTTTLNLITGFLTPNEGRISLNGTEVTGDSPDSISKSGIGRTFQISKPFGRLSVYENLLVPNVSCGPTEQEARIDRLLQELHLEEVRENRADELSGGQKKLLELARVLMLEPDLILLDEPAAGINPALMDDIIDDIQRINEQGTAILVIEHDMSVISELCERVVVMNAGRNIASGTFEEIRGDETVCEAYLGGT</sequence>
<feature type="domain" description="ABC transporter" evidence="4">
    <location>
        <begin position="5"/>
        <end position="235"/>
    </location>
</feature>
<dbReference type="GO" id="GO:0016887">
    <property type="term" value="F:ATP hydrolysis activity"/>
    <property type="evidence" value="ECO:0007669"/>
    <property type="project" value="InterPro"/>
</dbReference>
<keyword evidence="1" id="KW-0813">Transport</keyword>
<accession>B9LW81</accession>
<evidence type="ECO:0000256" key="2">
    <source>
        <dbReference type="ARBA" id="ARBA00022741"/>
    </source>
</evidence>
<dbReference type="InterPro" id="IPR051120">
    <property type="entry name" value="ABC_AA/LPS_Transport"/>
</dbReference>
<dbReference type="EMBL" id="CP001366">
    <property type="protein sequence ID" value="ACM58471.1"/>
    <property type="molecule type" value="Genomic_DNA"/>
</dbReference>